<dbReference type="GO" id="GO:0005743">
    <property type="term" value="C:mitochondrial inner membrane"/>
    <property type="evidence" value="ECO:0007669"/>
    <property type="project" value="UniProtKB-SubCell"/>
</dbReference>
<evidence type="ECO:0000256" key="14">
    <source>
        <dbReference type="ARBA" id="ARBA00023136"/>
    </source>
</evidence>
<dbReference type="InterPro" id="IPR030381">
    <property type="entry name" value="G_DYNAMIN_dom"/>
</dbReference>
<dbReference type="SMART" id="SM00053">
    <property type="entry name" value="DYNc"/>
    <property type="match status" value="1"/>
</dbReference>
<comment type="caution">
    <text evidence="21">The sequence shown here is derived from an EMBL/GenBank/DDBJ whole genome shotgun (WGS) entry which is preliminary data.</text>
</comment>
<dbReference type="InterPro" id="IPR019762">
    <property type="entry name" value="Dynamin_GTPase_CS"/>
</dbReference>
<dbReference type="SUPFAM" id="SSF52540">
    <property type="entry name" value="P-loop containing nucleoside triphosphate hydrolases"/>
    <property type="match status" value="1"/>
</dbReference>
<evidence type="ECO:0000256" key="6">
    <source>
        <dbReference type="ARBA" id="ARBA00022741"/>
    </source>
</evidence>
<evidence type="ECO:0000256" key="10">
    <source>
        <dbReference type="ARBA" id="ARBA00022946"/>
    </source>
</evidence>
<evidence type="ECO:0000256" key="8">
    <source>
        <dbReference type="ARBA" id="ARBA00022801"/>
    </source>
</evidence>
<evidence type="ECO:0000256" key="7">
    <source>
        <dbReference type="ARBA" id="ARBA00022792"/>
    </source>
</evidence>
<gene>
    <name evidence="21" type="primary">MGM1</name>
    <name evidence="21" type="ORF">HK097_011577</name>
</gene>
<dbReference type="GO" id="GO:0005758">
    <property type="term" value="C:mitochondrial intermembrane space"/>
    <property type="evidence" value="ECO:0007669"/>
    <property type="project" value="UniProtKB-SubCell"/>
</dbReference>
<keyword evidence="10" id="KW-0809">Transit peptide</keyword>
<dbReference type="PROSITE" id="PS51718">
    <property type="entry name" value="G_DYNAMIN_2"/>
    <property type="match status" value="1"/>
</dbReference>
<sequence length="845" mass="95003">MTISTYLSRTSVRAGGPLRTRHVDTEFATARSSYLPTQQTSRSYTTFRNAPLGTPSARFSPLGHRANVFRHPNLDAFRPNSQHRTVFSLPKTAFSVLRLPIAAAGTGAGVMAFMQYKVNEWQKEYVPDWARDAYSQASDWVNSFDMSKVQLPEFNLPEIDFSKFQFPGGSSGGPTPDPNITAALPDDRRRREEDEDLDFASRRVFREKEDELAQPAVNSRDDVKKGPGLPPPDEALMLLTKKMIEIRNLLKTVNNNTTMTLPSIVVIGSQSSGKSSVLESIVGHEFLPKGNNMVTRRPIELTLIHTPDTTEEYGEFPQLGLGRVHDFTLVQKHLTDMNLAVSSEECVSPKPIELKIYSPNVPDLTLIDLPGYIQIHNRNQPAILKEKIAELCESYIREPNIILAVCSADVDLANSEALRASRKVDPKGRRTIGVVTKMDLVEPEAGVGILTNRDYPLQLGYVGVVSKAVPVKGTTSTALVRGEDAFFGSYSQFRQRGVMVGTQTLRRRLMEVLEDHMGRSLHSVVDAVQTELEDARYQFKVHYNDRKITAESYVADSVDSLKQRFKEFAKQFGKPQVREEVRSMLEARLLDICESVYWEDARVSALAKTCLTDPYWSGRLDVASGALTKSGIGRSSVQHVVDILKRNMERLTATEPWVHHAESRQKIMDFTNELLRSKIHTTIDQVENTIKPYKFEVEVNEQEWVEGQKRAVKLLERQLEESQKQLQGIKGQVGRRKLRNAMKYVARVDRERKAAGGGNGRIREVDGEDAESQQIEDQSSPYTLNLLAKAREASHLQSRITLLQMRTAALKSRQCSTSESKSCCPEVFLSVVAEKLTYTAVMFIH</sequence>
<evidence type="ECO:0000256" key="1">
    <source>
        <dbReference type="ARBA" id="ARBA00004273"/>
    </source>
</evidence>
<dbReference type="InterPro" id="IPR022812">
    <property type="entry name" value="Dynamin"/>
</dbReference>
<dbReference type="InterPro" id="IPR000375">
    <property type="entry name" value="Dynamin_stalk"/>
</dbReference>
<evidence type="ECO:0000256" key="13">
    <source>
        <dbReference type="ARBA" id="ARBA00023134"/>
    </source>
</evidence>
<dbReference type="FunFam" id="3.40.50.300:FF:000741">
    <property type="entry name" value="Putative mitochondrial dynamin GTPase"/>
    <property type="match status" value="1"/>
</dbReference>
<dbReference type="GO" id="GO:0003924">
    <property type="term" value="F:GTPase activity"/>
    <property type="evidence" value="ECO:0007669"/>
    <property type="project" value="InterPro"/>
</dbReference>
<comment type="subcellular location">
    <subcellularLocation>
        <location evidence="1">Mitochondrion inner membrane</location>
    </subcellularLocation>
    <subcellularLocation>
        <location evidence="2">Mitochondrion intermembrane space</location>
    </subcellularLocation>
</comment>
<organism evidence="21 22">
    <name type="scientific">Rhizophlyctis rosea</name>
    <dbReference type="NCBI Taxonomy" id="64517"/>
    <lineage>
        <taxon>Eukaryota</taxon>
        <taxon>Fungi</taxon>
        <taxon>Fungi incertae sedis</taxon>
        <taxon>Chytridiomycota</taxon>
        <taxon>Chytridiomycota incertae sedis</taxon>
        <taxon>Chytridiomycetes</taxon>
        <taxon>Rhizophlyctidales</taxon>
        <taxon>Rhizophlyctidaceae</taxon>
        <taxon>Rhizophlyctis</taxon>
    </lineage>
</organism>
<dbReference type="GO" id="GO:0031623">
    <property type="term" value="P:receptor internalization"/>
    <property type="evidence" value="ECO:0007669"/>
    <property type="project" value="TreeGrafter"/>
</dbReference>
<feature type="domain" description="Dynamin-type G" evidence="20">
    <location>
        <begin position="258"/>
        <end position="522"/>
    </location>
</feature>
<dbReference type="Pfam" id="PF01031">
    <property type="entry name" value="Dynamin_M"/>
    <property type="match status" value="1"/>
</dbReference>
<dbReference type="InterPro" id="IPR001401">
    <property type="entry name" value="Dynamin_GTPase"/>
</dbReference>
<evidence type="ECO:0000256" key="2">
    <source>
        <dbReference type="ARBA" id="ARBA00004569"/>
    </source>
</evidence>
<keyword evidence="13 17" id="KW-0342">GTP-binding</keyword>
<keyword evidence="5" id="KW-0479">Metal-binding</keyword>
<dbReference type="CDD" id="cd08771">
    <property type="entry name" value="DLP_1"/>
    <property type="match status" value="1"/>
</dbReference>
<evidence type="ECO:0000256" key="11">
    <source>
        <dbReference type="ARBA" id="ARBA00022989"/>
    </source>
</evidence>
<keyword evidence="12" id="KW-0496">Mitochondrion</keyword>
<dbReference type="Pfam" id="PF00350">
    <property type="entry name" value="Dynamin_N"/>
    <property type="match status" value="1"/>
</dbReference>
<dbReference type="InterPro" id="IPR056495">
    <property type="entry name" value="LIS_MGM1"/>
</dbReference>
<evidence type="ECO:0000256" key="12">
    <source>
        <dbReference type="ARBA" id="ARBA00023128"/>
    </source>
</evidence>
<dbReference type="Proteomes" id="UP001212841">
    <property type="component" value="Unassembled WGS sequence"/>
</dbReference>
<protein>
    <recommendedName>
        <fullName evidence="3">dynamin GTPase</fullName>
        <ecNumber evidence="3">3.6.5.5</ecNumber>
    </recommendedName>
</protein>
<dbReference type="PROSITE" id="PS00410">
    <property type="entry name" value="G_DYNAMIN_1"/>
    <property type="match status" value="1"/>
</dbReference>
<evidence type="ECO:0000256" key="15">
    <source>
        <dbReference type="ARBA" id="ARBA00023157"/>
    </source>
</evidence>
<dbReference type="PANTHER" id="PTHR11566">
    <property type="entry name" value="DYNAMIN"/>
    <property type="match status" value="1"/>
</dbReference>
<dbReference type="GO" id="GO:0008017">
    <property type="term" value="F:microtubule binding"/>
    <property type="evidence" value="ECO:0007669"/>
    <property type="project" value="TreeGrafter"/>
</dbReference>
<accession>A0AAD5S658</accession>
<evidence type="ECO:0000256" key="18">
    <source>
        <dbReference type="SAM" id="Coils"/>
    </source>
</evidence>
<dbReference type="Pfam" id="PF24550">
    <property type="entry name" value="LIS_MGM1"/>
    <property type="match status" value="1"/>
</dbReference>
<evidence type="ECO:0000256" key="5">
    <source>
        <dbReference type="ARBA" id="ARBA00022723"/>
    </source>
</evidence>
<proteinExistence type="inferred from homology"/>
<dbReference type="EC" id="3.6.5.5" evidence="3"/>
<feature type="compositionally biased region" description="Basic and acidic residues" evidence="19">
    <location>
        <begin position="199"/>
        <end position="211"/>
    </location>
</feature>
<evidence type="ECO:0000256" key="3">
    <source>
        <dbReference type="ARBA" id="ARBA00011980"/>
    </source>
</evidence>
<dbReference type="InterPro" id="IPR027417">
    <property type="entry name" value="P-loop_NTPase"/>
</dbReference>
<feature type="coiled-coil region" evidence="18">
    <location>
        <begin position="705"/>
        <end position="732"/>
    </location>
</feature>
<keyword evidence="14" id="KW-0472">Membrane</keyword>
<keyword evidence="22" id="KW-1185">Reference proteome</keyword>
<dbReference type="GO" id="GO:0061024">
    <property type="term" value="P:membrane organization"/>
    <property type="evidence" value="ECO:0007669"/>
    <property type="project" value="UniProtKB-ARBA"/>
</dbReference>
<feature type="non-terminal residue" evidence="21">
    <location>
        <position position="845"/>
    </location>
</feature>
<evidence type="ECO:0000256" key="16">
    <source>
        <dbReference type="ARBA" id="ARBA00048040"/>
    </source>
</evidence>
<keyword evidence="11" id="KW-1133">Transmembrane helix</keyword>
<dbReference type="InterPro" id="IPR045063">
    <property type="entry name" value="Dynamin_N"/>
</dbReference>
<keyword evidence="9" id="KW-0460">Magnesium</keyword>
<keyword evidence="15" id="KW-1015">Disulfide bond</keyword>
<name>A0AAD5S658_9FUNG</name>
<dbReference type="GO" id="GO:0046872">
    <property type="term" value="F:metal ion binding"/>
    <property type="evidence" value="ECO:0007669"/>
    <property type="project" value="UniProtKB-KW"/>
</dbReference>
<keyword evidence="7" id="KW-0999">Mitochondrion inner membrane</keyword>
<dbReference type="PANTHER" id="PTHR11566:SF212">
    <property type="entry name" value="DYNAMIN"/>
    <property type="match status" value="1"/>
</dbReference>
<comment type="similarity">
    <text evidence="17">Belongs to the TRAFAC class dynamin-like GTPase superfamily. Dynamin/Fzo/YdjA family.</text>
</comment>
<evidence type="ECO:0000256" key="9">
    <source>
        <dbReference type="ARBA" id="ARBA00022842"/>
    </source>
</evidence>
<evidence type="ECO:0000313" key="21">
    <source>
        <dbReference type="EMBL" id="KAJ3047389.1"/>
    </source>
</evidence>
<keyword evidence="6 17" id="KW-0547">Nucleotide-binding</keyword>
<dbReference type="GO" id="GO:0005874">
    <property type="term" value="C:microtubule"/>
    <property type="evidence" value="ECO:0007669"/>
    <property type="project" value="TreeGrafter"/>
</dbReference>
<evidence type="ECO:0000256" key="4">
    <source>
        <dbReference type="ARBA" id="ARBA00022692"/>
    </source>
</evidence>
<evidence type="ECO:0000259" key="20">
    <source>
        <dbReference type="PROSITE" id="PS51718"/>
    </source>
</evidence>
<dbReference type="GO" id="GO:0005886">
    <property type="term" value="C:plasma membrane"/>
    <property type="evidence" value="ECO:0007669"/>
    <property type="project" value="TreeGrafter"/>
</dbReference>
<comment type="catalytic activity">
    <reaction evidence="16">
        <text>GTP + H2O = GDP + phosphate + H(+)</text>
        <dbReference type="Rhea" id="RHEA:19669"/>
        <dbReference type="ChEBI" id="CHEBI:15377"/>
        <dbReference type="ChEBI" id="CHEBI:15378"/>
        <dbReference type="ChEBI" id="CHEBI:37565"/>
        <dbReference type="ChEBI" id="CHEBI:43474"/>
        <dbReference type="ChEBI" id="CHEBI:58189"/>
        <dbReference type="EC" id="3.6.5.5"/>
    </reaction>
</comment>
<dbReference type="EMBL" id="JADGJD010000971">
    <property type="protein sequence ID" value="KAJ3047389.1"/>
    <property type="molecule type" value="Genomic_DNA"/>
</dbReference>
<reference evidence="21" key="1">
    <citation type="submission" date="2020-05" db="EMBL/GenBank/DDBJ databases">
        <title>Phylogenomic resolution of chytrid fungi.</title>
        <authorList>
            <person name="Stajich J.E."/>
            <person name="Amses K."/>
            <person name="Simmons R."/>
            <person name="Seto K."/>
            <person name="Myers J."/>
            <person name="Bonds A."/>
            <person name="Quandt C.A."/>
            <person name="Barry K."/>
            <person name="Liu P."/>
            <person name="Grigoriev I."/>
            <person name="Longcore J.E."/>
            <person name="James T.Y."/>
        </authorList>
    </citation>
    <scope>NUCLEOTIDE SEQUENCE</scope>
    <source>
        <strain evidence="21">JEL0318</strain>
    </source>
</reference>
<dbReference type="PRINTS" id="PR00195">
    <property type="entry name" value="DYNAMIN"/>
</dbReference>
<feature type="region of interest" description="Disordered" evidence="19">
    <location>
        <begin position="165"/>
        <end position="234"/>
    </location>
</feature>
<dbReference type="GO" id="GO:0005525">
    <property type="term" value="F:GTP binding"/>
    <property type="evidence" value="ECO:0007669"/>
    <property type="project" value="UniProtKB-KW"/>
</dbReference>
<evidence type="ECO:0000256" key="17">
    <source>
        <dbReference type="RuleBase" id="RU003932"/>
    </source>
</evidence>
<evidence type="ECO:0000313" key="22">
    <source>
        <dbReference type="Proteomes" id="UP001212841"/>
    </source>
</evidence>
<feature type="region of interest" description="Disordered" evidence="19">
    <location>
        <begin position="753"/>
        <end position="776"/>
    </location>
</feature>
<evidence type="ECO:0000256" key="19">
    <source>
        <dbReference type="SAM" id="MobiDB-lite"/>
    </source>
</evidence>
<keyword evidence="8" id="KW-0378">Hydrolase</keyword>
<dbReference type="Gene3D" id="3.40.50.300">
    <property type="entry name" value="P-loop containing nucleotide triphosphate hydrolases"/>
    <property type="match status" value="1"/>
</dbReference>
<keyword evidence="18" id="KW-0175">Coiled coil</keyword>
<dbReference type="AlphaFoldDB" id="A0AAD5S658"/>
<keyword evidence="4" id="KW-0812">Transmembrane</keyword>